<dbReference type="Proteomes" id="UP001187343">
    <property type="component" value="Unassembled WGS sequence"/>
</dbReference>
<gene>
    <name evidence="1" type="ORF">Q8A67_016550</name>
</gene>
<name>A0AA88PJU6_9TELE</name>
<keyword evidence="2" id="KW-1185">Reference proteome</keyword>
<comment type="caution">
    <text evidence="1">The sequence shown here is derived from an EMBL/GenBank/DDBJ whole genome shotgun (WGS) entry which is preliminary data.</text>
</comment>
<evidence type="ECO:0000313" key="2">
    <source>
        <dbReference type="Proteomes" id="UP001187343"/>
    </source>
</evidence>
<accession>A0AA88PJU6</accession>
<evidence type="ECO:0000313" key="1">
    <source>
        <dbReference type="EMBL" id="KAK2885713.1"/>
    </source>
</evidence>
<protein>
    <submittedName>
        <fullName evidence="1">Uncharacterized protein</fullName>
    </submittedName>
</protein>
<proteinExistence type="predicted"/>
<dbReference type="EMBL" id="JAUYZG010000016">
    <property type="protein sequence ID" value="KAK2885713.1"/>
    <property type="molecule type" value="Genomic_DNA"/>
</dbReference>
<organism evidence="1 2">
    <name type="scientific">Cirrhinus molitorella</name>
    <name type="common">mud carp</name>
    <dbReference type="NCBI Taxonomy" id="172907"/>
    <lineage>
        <taxon>Eukaryota</taxon>
        <taxon>Metazoa</taxon>
        <taxon>Chordata</taxon>
        <taxon>Craniata</taxon>
        <taxon>Vertebrata</taxon>
        <taxon>Euteleostomi</taxon>
        <taxon>Actinopterygii</taxon>
        <taxon>Neopterygii</taxon>
        <taxon>Teleostei</taxon>
        <taxon>Ostariophysi</taxon>
        <taxon>Cypriniformes</taxon>
        <taxon>Cyprinidae</taxon>
        <taxon>Labeoninae</taxon>
        <taxon>Labeonini</taxon>
        <taxon>Cirrhinus</taxon>
    </lineage>
</organism>
<reference evidence="1" key="1">
    <citation type="submission" date="2023-08" db="EMBL/GenBank/DDBJ databases">
        <title>Chromosome-level Genome Assembly of mud carp (Cirrhinus molitorella).</title>
        <authorList>
            <person name="Liu H."/>
        </authorList>
    </citation>
    <scope>NUCLEOTIDE SEQUENCE</scope>
    <source>
        <strain evidence="1">Prfri</strain>
        <tissue evidence="1">Muscle</tissue>
    </source>
</reference>
<dbReference type="AlphaFoldDB" id="A0AA88PJU6"/>
<sequence>MDANAIWPLRAPSGSQLWKRCSVAAEDKSQGLQEEEDQVFKECFTSLGHLEFERKRLSHCVSPELF</sequence>